<keyword evidence="1" id="KW-0112">Calmodulin-binding</keyword>
<comment type="similarity">
    <text evidence="2">Belongs to the IQD family.</text>
</comment>
<evidence type="ECO:0000256" key="1">
    <source>
        <dbReference type="ARBA" id="ARBA00022860"/>
    </source>
</evidence>
<sequence>MGKKGSWFSAIKKAFAPNSKDKLGNDQVSADKRGSKKKKWGLAKLRHGESNFIPLYREPSSIEKILGDAERERQKAYQPLDSDPYRSFSMPATVNRQKEIVAPSMPPSSFNQQSEVVRNVNQQRDVVRNVQQLREVIRSPRPPLRNHHDAAVKIQTYYRGYMARRSFRALKGLVRLQGVIRGQSVKRQTMNAMKYMQLLVRVQSQIHSRRIQMLENQSQQRHNLYKNDKELDSSLSKWTLTPSELGLEEWDDSVLTKEEIDARQQRKVNGIVRRERATAYANSHQWLKAPVMEARSGGFPWWWTWIERQLPQNSSDSRGTPSKNNLTPPHRRTPEAGSRPPMSPHKQTRIGFDNLDALTPRSSKSSVATTANTRHVPVFSNRTPPAKSPTALKPGKPKIRGSEFAFDVPLRDDESLTSCPAFSVPSYMAPTVSAKAKARAQSNPRERQGSTPPPEQRRRLSFPLGQSIGSIKWNKSFFSSKDSTSQRLQVKDTKSLHSIGNLSVDSTTSLPAAMGRRPFNRFV</sequence>
<evidence type="ECO:0000259" key="5">
    <source>
        <dbReference type="Pfam" id="PF13178"/>
    </source>
</evidence>
<dbReference type="PANTHER" id="PTHR32295">
    <property type="entry name" value="IQ-DOMAIN 5-RELATED"/>
    <property type="match status" value="1"/>
</dbReference>
<name>A0AAP0KVT9_9MAGN</name>
<organism evidence="6 7">
    <name type="scientific">Stephania yunnanensis</name>
    <dbReference type="NCBI Taxonomy" id="152371"/>
    <lineage>
        <taxon>Eukaryota</taxon>
        <taxon>Viridiplantae</taxon>
        <taxon>Streptophyta</taxon>
        <taxon>Embryophyta</taxon>
        <taxon>Tracheophyta</taxon>
        <taxon>Spermatophyta</taxon>
        <taxon>Magnoliopsida</taxon>
        <taxon>Ranunculales</taxon>
        <taxon>Menispermaceae</taxon>
        <taxon>Menispermoideae</taxon>
        <taxon>Cissampelideae</taxon>
        <taxon>Stephania</taxon>
    </lineage>
</organism>
<dbReference type="EMBL" id="JBBNAF010000003">
    <property type="protein sequence ID" value="KAK9159657.1"/>
    <property type="molecule type" value="Genomic_DNA"/>
</dbReference>
<protein>
    <recommendedName>
        <fullName evidence="5">DUF4005 domain-containing protein</fullName>
    </recommendedName>
</protein>
<keyword evidence="7" id="KW-1185">Reference proteome</keyword>
<dbReference type="PROSITE" id="PS50096">
    <property type="entry name" value="IQ"/>
    <property type="match status" value="1"/>
</dbReference>
<comment type="subunit">
    <text evidence="3">Binds to multiple calmodulin (CaM) in the presence of Ca(2+) and CaM-like proteins.</text>
</comment>
<evidence type="ECO:0000256" key="3">
    <source>
        <dbReference type="ARBA" id="ARBA00024378"/>
    </source>
</evidence>
<evidence type="ECO:0000256" key="2">
    <source>
        <dbReference type="ARBA" id="ARBA00024341"/>
    </source>
</evidence>
<feature type="region of interest" description="Disordered" evidence="4">
    <location>
        <begin position="18"/>
        <end position="41"/>
    </location>
</feature>
<dbReference type="Pfam" id="PF00612">
    <property type="entry name" value="IQ"/>
    <property type="match status" value="1"/>
</dbReference>
<proteinExistence type="inferred from homology"/>
<feature type="compositionally biased region" description="Polar residues" evidence="4">
    <location>
        <begin position="312"/>
        <end position="327"/>
    </location>
</feature>
<feature type="region of interest" description="Disordered" evidence="4">
    <location>
        <begin position="433"/>
        <end position="465"/>
    </location>
</feature>
<feature type="compositionally biased region" description="Basic and acidic residues" evidence="4">
    <location>
        <begin position="19"/>
        <end position="33"/>
    </location>
</feature>
<dbReference type="PANTHER" id="PTHR32295:SF113">
    <property type="entry name" value="PROTEIN IQ-DOMAIN 14"/>
    <property type="match status" value="1"/>
</dbReference>
<dbReference type="Pfam" id="PF13178">
    <property type="entry name" value="DUF4005"/>
    <property type="match status" value="1"/>
</dbReference>
<dbReference type="CDD" id="cd23767">
    <property type="entry name" value="IQCD"/>
    <property type="match status" value="1"/>
</dbReference>
<dbReference type="InterPro" id="IPR000048">
    <property type="entry name" value="IQ_motif_EF-hand-BS"/>
</dbReference>
<feature type="domain" description="DUF4005" evidence="5">
    <location>
        <begin position="360"/>
        <end position="482"/>
    </location>
</feature>
<evidence type="ECO:0000256" key="4">
    <source>
        <dbReference type="SAM" id="MobiDB-lite"/>
    </source>
</evidence>
<reference evidence="6 7" key="1">
    <citation type="submission" date="2024-01" db="EMBL/GenBank/DDBJ databases">
        <title>Genome assemblies of Stephania.</title>
        <authorList>
            <person name="Yang L."/>
        </authorList>
    </citation>
    <scope>NUCLEOTIDE SEQUENCE [LARGE SCALE GENOMIC DNA]</scope>
    <source>
        <strain evidence="6">YNDBR</strain>
        <tissue evidence="6">Leaf</tissue>
    </source>
</reference>
<comment type="caution">
    <text evidence="6">The sequence shown here is derived from an EMBL/GenBank/DDBJ whole genome shotgun (WGS) entry which is preliminary data.</text>
</comment>
<evidence type="ECO:0000313" key="6">
    <source>
        <dbReference type="EMBL" id="KAK9159657.1"/>
    </source>
</evidence>
<accession>A0AAP0KVT9</accession>
<dbReference type="SMART" id="SM00015">
    <property type="entry name" value="IQ"/>
    <property type="match status" value="1"/>
</dbReference>
<feature type="compositionally biased region" description="Polar residues" evidence="4">
    <location>
        <begin position="360"/>
        <end position="373"/>
    </location>
</feature>
<dbReference type="InterPro" id="IPR025064">
    <property type="entry name" value="DUF4005"/>
</dbReference>
<dbReference type="AlphaFoldDB" id="A0AAP0KVT9"/>
<feature type="region of interest" description="Disordered" evidence="4">
    <location>
        <begin position="312"/>
        <end position="398"/>
    </location>
</feature>
<gene>
    <name evidence="6" type="ORF">Syun_005998</name>
</gene>
<dbReference type="Gene3D" id="1.20.5.190">
    <property type="match status" value="1"/>
</dbReference>
<dbReference type="GO" id="GO:0005516">
    <property type="term" value="F:calmodulin binding"/>
    <property type="evidence" value="ECO:0007669"/>
    <property type="project" value="UniProtKB-KW"/>
</dbReference>
<evidence type="ECO:0000313" key="7">
    <source>
        <dbReference type="Proteomes" id="UP001420932"/>
    </source>
</evidence>
<dbReference type="Proteomes" id="UP001420932">
    <property type="component" value="Unassembled WGS sequence"/>
</dbReference>